<reference evidence="1" key="1">
    <citation type="submission" date="2021-06" db="EMBL/GenBank/DDBJ databases">
        <authorList>
            <person name="Kallberg Y."/>
            <person name="Tangrot J."/>
            <person name="Rosling A."/>
        </authorList>
    </citation>
    <scope>NUCLEOTIDE SEQUENCE</scope>
    <source>
        <strain evidence="1">IL203A</strain>
    </source>
</reference>
<evidence type="ECO:0000313" key="2">
    <source>
        <dbReference type="Proteomes" id="UP000789702"/>
    </source>
</evidence>
<gene>
    <name evidence="1" type="ORF">DHETER_LOCUS9443</name>
</gene>
<sequence length="301" mass="34465">MFLKNFSDEDLYLDEPHISLGEGSNLISNKELFSFDDERRSLSLDEGLHLPLDSESFLTNELSSENEYSLNNAPSLNEESSNILHMFNQNKRKISKLPNINTKKRSKPGKSWQQCPSTFELSTNLSQSTLPELFSPIKKLQKDLAKDKDRNIRKNAKALEELLFEEEDLLGIQELVKLLGPFAHVTTIMGSDQYPIFSMMLLLIKILQDHLFENEAILKHPIVHEPGVEGYIATILDPRFKDLSFEPEKLEPIKNELKCRMEAAKNINSTIPSIENRSSSLLNSLFEKTFQEVCPIENKLK</sequence>
<accession>A0ACA9NGI2</accession>
<name>A0ACA9NGI2_9GLOM</name>
<organism evidence="1 2">
    <name type="scientific">Dentiscutata heterogama</name>
    <dbReference type="NCBI Taxonomy" id="1316150"/>
    <lineage>
        <taxon>Eukaryota</taxon>
        <taxon>Fungi</taxon>
        <taxon>Fungi incertae sedis</taxon>
        <taxon>Mucoromycota</taxon>
        <taxon>Glomeromycotina</taxon>
        <taxon>Glomeromycetes</taxon>
        <taxon>Diversisporales</taxon>
        <taxon>Gigasporaceae</taxon>
        <taxon>Dentiscutata</taxon>
    </lineage>
</organism>
<comment type="caution">
    <text evidence="1">The sequence shown here is derived from an EMBL/GenBank/DDBJ whole genome shotgun (WGS) entry which is preliminary data.</text>
</comment>
<keyword evidence="2" id="KW-1185">Reference proteome</keyword>
<protein>
    <submittedName>
        <fullName evidence="1">2762_t:CDS:1</fullName>
    </submittedName>
</protein>
<dbReference type="Proteomes" id="UP000789702">
    <property type="component" value="Unassembled WGS sequence"/>
</dbReference>
<dbReference type="EMBL" id="CAJVPU010016587">
    <property type="protein sequence ID" value="CAG8654179.1"/>
    <property type="molecule type" value="Genomic_DNA"/>
</dbReference>
<proteinExistence type="predicted"/>
<feature type="non-terminal residue" evidence="1">
    <location>
        <position position="301"/>
    </location>
</feature>
<evidence type="ECO:0000313" key="1">
    <source>
        <dbReference type="EMBL" id="CAG8654179.1"/>
    </source>
</evidence>